<dbReference type="OrthoDB" id="9815057at2"/>
<keyword evidence="3" id="KW-1185">Reference proteome</keyword>
<accession>A0A1M4PRX8</accession>
<dbReference type="AlphaFoldDB" id="A0A1M4PRX8"/>
<reference evidence="2 3" key="1">
    <citation type="submission" date="2016-11" db="EMBL/GenBank/DDBJ databases">
        <authorList>
            <person name="Manzoor S."/>
        </authorList>
    </citation>
    <scope>NUCLEOTIDE SEQUENCE [LARGE SCALE GENOMIC DNA]</scope>
    <source>
        <strain evidence="2">Clostridium ultunense strain Esp</strain>
    </source>
</reference>
<evidence type="ECO:0000313" key="2">
    <source>
        <dbReference type="EMBL" id="SHD78255.1"/>
    </source>
</evidence>
<sequence>MPAISKIRLTNIIYENGGKRFNDDIFEFDGYNGVILLENGGGKTVFIQTALQAVLPHANLGERRIRDTLSLEGGASHIAIEWILNDRPRRYGLTAVTLFLGPEGLKSLRYVYDYSGGDAHSIENIPFVKKNQEGNNRPASRQEIQEYYQYMQSHKMNAHTFDTIKDFHQYIEENFHIIPSEWKSIAHINGAEGDVEKFFEHCKTTSQLVDQLLIPVVEGALVGNGTKDFIQIFERQREHFKKHRELRRRIEESKNIEQKIAHYVSTYTRLHEAEEKMLNKKREAKSIYEFLVEEEDKTQKEISHVEELKELLSKDKQELRRKEASYELALLDKELKNARDDYEIIAEEHREIVSRLEGKEEELQNLEIAELKENIKKNEEFSNILKEQLEELDEDEDIGVLKDRLEENSSILKGYFEREKENLEKQKELLESQKNRYEDELQKIHEKIVGLQKEKQSLIEIRAGYRGEIKGIEDNMENIRKDILANPINEMVEGEYPKWRQRVEEIEGLNTSYKEQLNSLKSRKEQLSIEIPNIHDEIQRLIKDTTIREKDLRSIEEKHDKILSAVKGLRLEWNYLDSIYLKQQSIIEYIEERLERTRNQREELLEDERLSYRLLDYYGGNEYFTGEPLLEEWLYSWRNQFHLLETGTRYVEKAAINLNRNVKEIYREYPLWPLAIITTERELEKLWQKIEGQRQRLTFPILILSQEEAINILLGKVSIEERYIYPHIWQDNIDKEKFQQWKRELEELAKKAVKERKEKEREEREWQNILRITNEFLFAHPYDEYTQLSEELKVLKDRLDR</sequence>
<name>A0A1M4PRX8_9FIRM</name>
<feature type="coiled-coil region" evidence="1">
    <location>
        <begin position="302"/>
        <end position="530"/>
    </location>
</feature>
<keyword evidence="1" id="KW-0175">Coiled coil</keyword>
<dbReference type="Proteomes" id="UP000245423">
    <property type="component" value="Chromosome 1"/>
</dbReference>
<protein>
    <submittedName>
        <fullName evidence="2">Uncharacterized protein</fullName>
    </submittedName>
</protein>
<organism evidence="2 3">
    <name type="scientific">[Clostridium] ultunense Esp</name>
    <dbReference type="NCBI Taxonomy" id="1288971"/>
    <lineage>
        <taxon>Bacteria</taxon>
        <taxon>Bacillati</taxon>
        <taxon>Bacillota</taxon>
        <taxon>Tissierellia</taxon>
        <taxon>Tissierellales</taxon>
        <taxon>Tepidimicrobiaceae</taxon>
        <taxon>Schnuerera</taxon>
    </lineage>
</organism>
<proteinExistence type="predicted"/>
<evidence type="ECO:0000256" key="1">
    <source>
        <dbReference type="SAM" id="Coils"/>
    </source>
</evidence>
<dbReference type="RefSeq" id="WP_109840710.1">
    <property type="nucleotide sequence ID" value="NZ_LT669839.1"/>
</dbReference>
<dbReference type="EMBL" id="LT669839">
    <property type="protein sequence ID" value="SHD78255.1"/>
    <property type="molecule type" value="Genomic_DNA"/>
</dbReference>
<feature type="coiled-coil region" evidence="1">
    <location>
        <begin position="738"/>
        <end position="769"/>
    </location>
</feature>
<evidence type="ECO:0000313" key="3">
    <source>
        <dbReference type="Proteomes" id="UP000245423"/>
    </source>
</evidence>
<gene>
    <name evidence="2" type="ORF">CUESP1_2926</name>
</gene>